<evidence type="ECO:0000313" key="2">
    <source>
        <dbReference type="Proteomes" id="UP000238949"/>
    </source>
</evidence>
<evidence type="ECO:0000313" key="1">
    <source>
        <dbReference type="EMBL" id="PRO74251.1"/>
    </source>
</evidence>
<proteinExistence type="predicted"/>
<organism evidence="1 2">
    <name type="scientific">Alteromonas alba</name>
    <dbReference type="NCBI Taxonomy" id="2079529"/>
    <lineage>
        <taxon>Bacteria</taxon>
        <taxon>Pseudomonadati</taxon>
        <taxon>Pseudomonadota</taxon>
        <taxon>Gammaproteobacteria</taxon>
        <taxon>Alteromonadales</taxon>
        <taxon>Alteromonadaceae</taxon>
        <taxon>Alteromonas/Salinimonas group</taxon>
        <taxon>Alteromonas</taxon>
    </lineage>
</organism>
<accession>A0A2S9VCP0</accession>
<protein>
    <submittedName>
        <fullName evidence="1">Uncharacterized protein</fullName>
    </submittedName>
</protein>
<name>A0A2S9VCP0_9ALTE</name>
<dbReference type="AlphaFoldDB" id="A0A2S9VCP0"/>
<comment type="caution">
    <text evidence="1">The sequence shown here is derived from an EMBL/GenBank/DDBJ whole genome shotgun (WGS) entry which is preliminary data.</text>
</comment>
<gene>
    <name evidence="1" type="ORF">C6Y40_06885</name>
</gene>
<dbReference type="EMBL" id="PVNP01000053">
    <property type="protein sequence ID" value="PRO74251.1"/>
    <property type="molecule type" value="Genomic_DNA"/>
</dbReference>
<dbReference type="Proteomes" id="UP000238949">
    <property type="component" value="Unassembled WGS sequence"/>
</dbReference>
<sequence length="63" mass="7072">MVFPASLFLIRHNHLSLCTYNTVHQAPKLPATNYSKPINANFRLSNLLTSAIFNKSHPPLTLP</sequence>
<reference evidence="2" key="1">
    <citation type="journal article" date="2020" name="Int. J. Syst. Evol. Microbiol.">
        <title>Alteromonas alba sp. nov., a marine bacterium isolated from the seawater of the West Pacific Ocean.</title>
        <authorList>
            <person name="Sun C."/>
            <person name="Wu Y.-H."/>
            <person name="Xamxidin M."/>
            <person name="Cheng H."/>
            <person name="Xu X.-W."/>
        </authorList>
    </citation>
    <scope>NUCLEOTIDE SEQUENCE [LARGE SCALE GENOMIC DNA]</scope>
    <source>
        <strain evidence="2">190</strain>
    </source>
</reference>
<keyword evidence="2" id="KW-1185">Reference proteome</keyword>